<dbReference type="Gene3D" id="1.25.40.10">
    <property type="entry name" value="Tetratricopeptide repeat domain"/>
    <property type="match status" value="1"/>
</dbReference>
<reference evidence="1 2" key="1">
    <citation type="submission" date="2018-05" db="EMBL/GenBank/DDBJ databases">
        <title>Genomic Encyclopedia of Type Strains, Phase IV (KMG-IV): sequencing the most valuable type-strain genomes for metagenomic binning, comparative biology and taxonomic classification.</title>
        <authorList>
            <person name="Goeker M."/>
        </authorList>
    </citation>
    <scope>NUCLEOTIDE SEQUENCE [LARGE SCALE GENOMIC DNA]</scope>
    <source>
        <strain evidence="1 2">DSM 100333</strain>
    </source>
</reference>
<comment type="caution">
    <text evidence="1">The sequence shown here is derived from an EMBL/GenBank/DDBJ whole genome shotgun (WGS) entry which is preliminary data.</text>
</comment>
<dbReference type="Proteomes" id="UP000245870">
    <property type="component" value="Unassembled WGS sequence"/>
</dbReference>
<name>A0A2U0ULP1_9BACT</name>
<keyword evidence="2" id="KW-1185">Reference proteome</keyword>
<protein>
    <submittedName>
        <fullName evidence="1">Uncharacterized protein</fullName>
    </submittedName>
</protein>
<sequence>MRRLLEDSANQRNTKIWDVLFETLRKQYQVGNEKLYLKQKYDTVSLFNTTSRMFSIMVHYDSIDALPDKKGRVKMVYRKVNAELLNTIRPNLYNGGVFLISKQKYPEAYIMLDQYLATASQPMFKGYNYGEKDKNIPTVSYWAMYCGYKMNDTTKVLRHAPLALQDSLHHEMAMQYLSETYMLMKDTSNYVRTLKKGFEQYPRTTFFYSHLVDFYSHNRQWDRALDLTNRALDVDKTQKMYHITKSSLLLNLGKYKECFDICDSLLQVDDSLPEAYLNAGLAKFNAGVTIEKQSVKSNRSKKDILKLYQEALPYLQTYRKLCPEKLDVWGLPLYTIYLSLNMGKEFDEIDRLIKK</sequence>
<accession>A0A2U0ULP1</accession>
<proteinExistence type="predicted"/>
<dbReference type="EMBL" id="QENY01000002">
    <property type="protein sequence ID" value="PVX58541.1"/>
    <property type="molecule type" value="Genomic_DNA"/>
</dbReference>
<gene>
    <name evidence="1" type="ORF">C7379_10259</name>
</gene>
<organism evidence="1 2">
    <name type="scientific">Hallella colorans</name>
    <dbReference type="NCBI Taxonomy" id="1703337"/>
    <lineage>
        <taxon>Bacteria</taxon>
        <taxon>Pseudomonadati</taxon>
        <taxon>Bacteroidota</taxon>
        <taxon>Bacteroidia</taxon>
        <taxon>Bacteroidales</taxon>
        <taxon>Prevotellaceae</taxon>
        <taxon>Hallella</taxon>
    </lineage>
</organism>
<dbReference type="InterPro" id="IPR011990">
    <property type="entry name" value="TPR-like_helical_dom_sf"/>
</dbReference>
<evidence type="ECO:0000313" key="1">
    <source>
        <dbReference type="EMBL" id="PVX58541.1"/>
    </source>
</evidence>
<dbReference type="SUPFAM" id="SSF48452">
    <property type="entry name" value="TPR-like"/>
    <property type="match status" value="1"/>
</dbReference>
<dbReference type="AlphaFoldDB" id="A0A2U0ULP1"/>
<evidence type="ECO:0000313" key="2">
    <source>
        <dbReference type="Proteomes" id="UP000245870"/>
    </source>
</evidence>